<reference evidence="4 5" key="1">
    <citation type="submission" date="2018-03" db="EMBL/GenBank/DDBJ databases">
        <title>Genomic Encyclopedia of Archaeal and Bacterial Type Strains, Phase II (KMG-II): from individual species to whole genera.</title>
        <authorList>
            <person name="Goeker M."/>
        </authorList>
    </citation>
    <scope>NUCLEOTIDE SEQUENCE [LARGE SCALE GENOMIC DNA]</scope>
    <source>
        <strain evidence="4 5">ATCC BAA-1496</strain>
    </source>
</reference>
<dbReference type="Pfam" id="PF13692">
    <property type="entry name" value="Glyco_trans_1_4"/>
    <property type="match status" value="1"/>
</dbReference>
<keyword evidence="1" id="KW-0328">Glycosyltransferase</keyword>
<dbReference type="EMBL" id="PVTI01000021">
    <property type="protein sequence ID" value="PRY55876.1"/>
    <property type="molecule type" value="Genomic_DNA"/>
</dbReference>
<keyword evidence="2 4" id="KW-0808">Transferase</keyword>
<sequence length="387" mass="41758">MRILMLVWTGVATDARVLREARALVEAGHTVHIIGRAVPDDFDPGPGITVGSAGLAPAAQGRGRRLSAPERAARWALLPQHRARRLRAWQEQALRLARTWAGDAGVPDVVHVHDFTALEPGVELAREWSVPYVYDTHEYWVGRPVEGRPAPVALRREARVEDELVAGAAAVVTVGDGVARALRRDHPTWPEITVVRNTFPLSDAAGVASPPAGLVYAGRLARDRELEVVAAASRRLDLPVTLMGPADAEWLEGFDPGAATVEPSAGHDVVDQRLREAGAALVTHSDRWENHRLAMPNKLFHAVAVGVPVVATDVGELGALVREHGVGTLYPPGSVDGLVAAVERLRADHPAFLDAVRGARAELSWDRDAAALVRVHRSLGELRRPLH</sequence>
<protein>
    <submittedName>
        <fullName evidence="4">Glycosyltransferase involved in cell wall biosynthesis</fullName>
    </submittedName>
</protein>
<evidence type="ECO:0000259" key="3">
    <source>
        <dbReference type="Pfam" id="PF13579"/>
    </source>
</evidence>
<accession>A0A2T0UD61</accession>
<proteinExistence type="predicted"/>
<dbReference type="SUPFAM" id="SSF53756">
    <property type="entry name" value="UDP-Glycosyltransferase/glycogen phosphorylase"/>
    <property type="match status" value="1"/>
</dbReference>
<dbReference type="InterPro" id="IPR028098">
    <property type="entry name" value="Glyco_trans_4-like_N"/>
</dbReference>
<gene>
    <name evidence="4" type="ORF">BCF74_12153</name>
</gene>
<feature type="domain" description="Glycosyltransferase subfamily 4-like N-terminal" evidence="3">
    <location>
        <begin position="15"/>
        <end position="197"/>
    </location>
</feature>
<evidence type="ECO:0000256" key="2">
    <source>
        <dbReference type="ARBA" id="ARBA00022679"/>
    </source>
</evidence>
<keyword evidence="5" id="KW-1185">Reference proteome</keyword>
<name>A0A2T0UD61_9MICO</name>
<dbReference type="PANTHER" id="PTHR12526">
    <property type="entry name" value="GLYCOSYLTRANSFERASE"/>
    <property type="match status" value="1"/>
</dbReference>
<dbReference type="Proteomes" id="UP000237822">
    <property type="component" value="Unassembled WGS sequence"/>
</dbReference>
<dbReference type="RefSeq" id="WP_106298280.1">
    <property type="nucleotide sequence ID" value="NZ_PVTI01000021.1"/>
</dbReference>
<evidence type="ECO:0000256" key="1">
    <source>
        <dbReference type="ARBA" id="ARBA00022676"/>
    </source>
</evidence>
<dbReference type="OrthoDB" id="3335961at2"/>
<dbReference type="PANTHER" id="PTHR12526:SF600">
    <property type="entry name" value="GLYCOSYL TRANSFERASE GROUP 1"/>
    <property type="match status" value="1"/>
</dbReference>
<comment type="caution">
    <text evidence="4">The sequence shown here is derived from an EMBL/GenBank/DDBJ whole genome shotgun (WGS) entry which is preliminary data.</text>
</comment>
<evidence type="ECO:0000313" key="5">
    <source>
        <dbReference type="Proteomes" id="UP000237822"/>
    </source>
</evidence>
<evidence type="ECO:0000313" key="4">
    <source>
        <dbReference type="EMBL" id="PRY55876.1"/>
    </source>
</evidence>
<organism evidence="4 5">
    <name type="scientific">Knoellia remsis</name>
    <dbReference type="NCBI Taxonomy" id="407159"/>
    <lineage>
        <taxon>Bacteria</taxon>
        <taxon>Bacillati</taxon>
        <taxon>Actinomycetota</taxon>
        <taxon>Actinomycetes</taxon>
        <taxon>Micrococcales</taxon>
        <taxon>Intrasporangiaceae</taxon>
        <taxon>Knoellia</taxon>
    </lineage>
</organism>
<dbReference type="Gene3D" id="3.40.50.2000">
    <property type="entry name" value="Glycogen Phosphorylase B"/>
    <property type="match status" value="2"/>
</dbReference>
<dbReference type="GO" id="GO:0016757">
    <property type="term" value="F:glycosyltransferase activity"/>
    <property type="evidence" value="ECO:0007669"/>
    <property type="project" value="UniProtKB-KW"/>
</dbReference>
<dbReference type="Pfam" id="PF13579">
    <property type="entry name" value="Glyco_trans_4_4"/>
    <property type="match status" value="1"/>
</dbReference>
<dbReference type="AlphaFoldDB" id="A0A2T0UD61"/>